<sequence length="130" mass="14984">MTKKTETGQYGENLACNYLIANKYKIIDRNFSKPYGEIDIIAKYKDGTLVFVEVKTMTTYDTTNDEDALKPEDQLNPAKLKKVSKTALGYSNEHPELIRKSRGWRIDLIAIDLDKNKIPNIRHYENISLN</sequence>
<dbReference type="Gene3D" id="3.40.1350.10">
    <property type="match status" value="1"/>
</dbReference>
<evidence type="ECO:0000313" key="4">
    <source>
        <dbReference type="Proteomes" id="UP000231602"/>
    </source>
</evidence>
<dbReference type="Proteomes" id="UP000231602">
    <property type="component" value="Unassembled WGS sequence"/>
</dbReference>
<dbReference type="InterPro" id="IPR011856">
    <property type="entry name" value="tRNA_endonuc-like_dom_sf"/>
</dbReference>
<dbReference type="PANTHER" id="PTHR34039">
    <property type="entry name" value="UPF0102 PROTEIN YRAN"/>
    <property type="match status" value="1"/>
</dbReference>
<name>A0A2H0RBW0_9BACT</name>
<dbReference type="GO" id="GO:0003676">
    <property type="term" value="F:nucleic acid binding"/>
    <property type="evidence" value="ECO:0007669"/>
    <property type="project" value="InterPro"/>
</dbReference>
<evidence type="ECO:0000313" key="3">
    <source>
        <dbReference type="EMBL" id="PIR43998.1"/>
    </source>
</evidence>
<proteinExistence type="inferred from homology"/>
<dbReference type="CDD" id="cd20736">
    <property type="entry name" value="PoNe_Nuclease"/>
    <property type="match status" value="1"/>
</dbReference>
<dbReference type="AlphaFoldDB" id="A0A2H0RBW0"/>
<dbReference type="SUPFAM" id="SSF52980">
    <property type="entry name" value="Restriction endonuclease-like"/>
    <property type="match status" value="1"/>
</dbReference>
<dbReference type="InterPro" id="IPR003509">
    <property type="entry name" value="UPF0102_YraN-like"/>
</dbReference>
<dbReference type="PANTHER" id="PTHR34039:SF1">
    <property type="entry name" value="UPF0102 PROTEIN YRAN"/>
    <property type="match status" value="1"/>
</dbReference>
<protein>
    <recommendedName>
        <fullName evidence="2">UPF0102 protein COV23_02275</fullName>
    </recommendedName>
</protein>
<comment type="caution">
    <text evidence="3">The sequence shown here is derived from an EMBL/GenBank/DDBJ whole genome shotgun (WGS) entry which is preliminary data.</text>
</comment>
<evidence type="ECO:0000256" key="2">
    <source>
        <dbReference type="HAMAP-Rule" id="MF_00048"/>
    </source>
</evidence>
<dbReference type="EMBL" id="PCXV01000036">
    <property type="protein sequence ID" value="PIR43998.1"/>
    <property type="molecule type" value="Genomic_DNA"/>
</dbReference>
<dbReference type="HAMAP" id="MF_00048">
    <property type="entry name" value="UPF0102"/>
    <property type="match status" value="1"/>
</dbReference>
<comment type="similarity">
    <text evidence="1 2">Belongs to the UPF0102 family.</text>
</comment>
<evidence type="ECO:0000256" key="1">
    <source>
        <dbReference type="ARBA" id="ARBA00006738"/>
    </source>
</evidence>
<accession>A0A2H0RBW0</accession>
<organism evidence="3 4">
    <name type="scientific">Candidatus Wolfebacteria bacterium CG10_big_fil_rev_8_21_14_0_10_31_9</name>
    <dbReference type="NCBI Taxonomy" id="1975070"/>
    <lineage>
        <taxon>Bacteria</taxon>
        <taxon>Candidatus Wolfeibacteriota</taxon>
    </lineage>
</organism>
<dbReference type="Pfam" id="PF02021">
    <property type="entry name" value="UPF0102"/>
    <property type="match status" value="1"/>
</dbReference>
<reference evidence="3 4" key="1">
    <citation type="submission" date="2017-09" db="EMBL/GenBank/DDBJ databases">
        <title>Depth-based differentiation of microbial function through sediment-hosted aquifers and enrichment of novel symbionts in the deep terrestrial subsurface.</title>
        <authorList>
            <person name="Probst A.J."/>
            <person name="Ladd B."/>
            <person name="Jarett J.K."/>
            <person name="Geller-Mcgrath D.E."/>
            <person name="Sieber C.M."/>
            <person name="Emerson J.B."/>
            <person name="Anantharaman K."/>
            <person name="Thomas B.C."/>
            <person name="Malmstrom R."/>
            <person name="Stieglmeier M."/>
            <person name="Klingl A."/>
            <person name="Woyke T."/>
            <person name="Ryan C.M."/>
            <person name="Banfield J.F."/>
        </authorList>
    </citation>
    <scope>NUCLEOTIDE SEQUENCE [LARGE SCALE GENOMIC DNA]</scope>
    <source>
        <strain evidence="3">CG10_big_fil_rev_8_21_14_0_10_31_9</strain>
    </source>
</reference>
<gene>
    <name evidence="3" type="ORF">COV23_02275</name>
</gene>
<dbReference type="InterPro" id="IPR011335">
    <property type="entry name" value="Restrct_endonuc-II-like"/>
</dbReference>